<feature type="compositionally biased region" description="Basic and acidic residues" evidence="1">
    <location>
        <begin position="1"/>
        <end position="11"/>
    </location>
</feature>
<feature type="domain" description="Hedgehog/Intein (Hint)" evidence="2">
    <location>
        <begin position="24"/>
        <end position="154"/>
    </location>
</feature>
<sequence length="167" mass="18068">MKPKTVGRDNGKPAAQSPKEINGLMADSIVMTMQGEKQVQDICPGERIITRDSGMAVVKSVRSHTAHMRSVHIKAGSLGHTRPERDVTLSAGQNILIRDWRAQALFGVSRALVPASRLVDGEFVTFGDTITTTLYELSFDRPHVLYVDGLEVASNASETAIAKPKAA</sequence>
<feature type="region of interest" description="Disordered" evidence="1">
    <location>
        <begin position="1"/>
        <end position="21"/>
    </location>
</feature>
<dbReference type="SUPFAM" id="SSF51294">
    <property type="entry name" value="Hedgehog/intein (Hint) domain"/>
    <property type="match status" value="1"/>
</dbReference>
<dbReference type="OrthoDB" id="7873527at2"/>
<protein>
    <recommendedName>
        <fullName evidence="2">Hedgehog/Intein (Hint) domain-containing protein</fullName>
    </recommendedName>
</protein>
<dbReference type="AlphaFoldDB" id="A0A1Y5SAN9"/>
<dbReference type="Proteomes" id="UP000193827">
    <property type="component" value="Unassembled WGS sequence"/>
</dbReference>
<evidence type="ECO:0000256" key="1">
    <source>
        <dbReference type="SAM" id="MobiDB-lite"/>
    </source>
</evidence>
<dbReference type="RefSeq" id="WP_085891982.1">
    <property type="nucleotide sequence ID" value="NZ_FWFL01000004.1"/>
</dbReference>
<accession>A0A1Y5SAN9</accession>
<gene>
    <name evidence="3" type="ORF">PEL8287_01723</name>
</gene>
<reference evidence="3 4" key="1">
    <citation type="submission" date="2017-03" db="EMBL/GenBank/DDBJ databases">
        <authorList>
            <person name="Afonso C.L."/>
            <person name="Miller P.J."/>
            <person name="Scott M.A."/>
            <person name="Spackman E."/>
            <person name="Goraichik I."/>
            <person name="Dimitrov K.M."/>
            <person name="Suarez D.L."/>
            <person name="Swayne D.E."/>
        </authorList>
    </citation>
    <scope>NUCLEOTIDE SEQUENCE [LARGE SCALE GENOMIC DNA]</scope>
    <source>
        <strain evidence="3 4">CECT 8287</strain>
    </source>
</reference>
<proteinExistence type="predicted"/>
<evidence type="ECO:0000313" key="3">
    <source>
        <dbReference type="EMBL" id="SLN36373.1"/>
    </source>
</evidence>
<dbReference type="Pfam" id="PF13403">
    <property type="entry name" value="Hint_2"/>
    <property type="match status" value="1"/>
</dbReference>
<dbReference type="EMBL" id="FWFL01000004">
    <property type="protein sequence ID" value="SLN36373.1"/>
    <property type="molecule type" value="Genomic_DNA"/>
</dbReference>
<name>A0A1Y5SAN9_9RHOB</name>
<evidence type="ECO:0000313" key="4">
    <source>
        <dbReference type="Proteomes" id="UP000193827"/>
    </source>
</evidence>
<dbReference type="InterPro" id="IPR036844">
    <property type="entry name" value="Hint_dom_sf"/>
</dbReference>
<keyword evidence="4" id="KW-1185">Reference proteome</keyword>
<dbReference type="InterPro" id="IPR028992">
    <property type="entry name" value="Hedgehog/Intein_dom"/>
</dbReference>
<organism evidence="3 4">
    <name type="scientific">Roseovarius litorisediminis</name>
    <dbReference type="NCBI Taxonomy" id="1312363"/>
    <lineage>
        <taxon>Bacteria</taxon>
        <taxon>Pseudomonadati</taxon>
        <taxon>Pseudomonadota</taxon>
        <taxon>Alphaproteobacteria</taxon>
        <taxon>Rhodobacterales</taxon>
        <taxon>Roseobacteraceae</taxon>
        <taxon>Roseovarius</taxon>
    </lineage>
</organism>
<evidence type="ECO:0000259" key="2">
    <source>
        <dbReference type="Pfam" id="PF13403"/>
    </source>
</evidence>